<organism evidence="9 10">
    <name type="scientific">Polytolypa hystricis (strain UAMH7299)</name>
    <dbReference type="NCBI Taxonomy" id="1447883"/>
    <lineage>
        <taxon>Eukaryota</taxon>
        <taxon>Fungi</taxon>
        <taxon>Dikarya</taxon>
        <taxon>Ascomycota</taxon>
        <taxon>Pezizomycotina</taxon>
        <taxon>Eurotiomycetes</taxon>
        <taxon>Eurotiomycetidae</taxon>
        <taxon>Onygenales</taxon>
        <taxon>Onygenales incertae sedis</taxon>
        <taxon>Polytolypa</taxon>
    </lineage>
</organism>
<dbReference type="PANTHER" id="PTHR47172">
    <property type="entry name" value="OS01G0976800 PROTEIN"/>
    <property type="match status" value="1"/>
</dbReference>
<protein>
    <recommendedName>
        <fullName evidence="8">GATA-type domain-containing protein</fullName>
    </recommendedName>
</protein>
<feature type="region of interest" description="Disordered" evidence="7">
    <location>
        <begin position="552"/>
        <end position="577"/>
    </location>
</feature>
<feature type="compositionally biased region" description="Gly residues" evidence="7">
    <location>
        <begin position="487"/>
        <end position="499"/>
    </location>
</feature>
<keyword evidence="10" id="KW-1185">Reference proteome</keyword>
<evidence type="ECO:0000256" key="5">
    <source>
        <dbReference type="ARBA" id="ARBA00023163"/>
    </source>
</evidence>
<evidence type="ECO:0000256" key="1">
    <source>
        <dbReference type="ARBA" id="ARBA00022723"/>
    </source>
</evidence>
<keyword evidence="1" id="KW-0479">Metal-binding</keyword>
<feature type="compositionally biased region" description="Low complexity" evidence="7">
    <location>
        <begin position="224"/>
        <end position="241"/>
    </location>
</feature>
<dbReference type="Pfam" id="PF00320">
    <property type="entry name" value="GATA"/>
    <property type="match status" value="1"/>
</dbReference>
<sequence>MGSVEAGSRHWPAYGVSGSVGVPYSTREAEGNGIKEAQSSVGRNNTSRDSLPSIGFLELDNASKDGPRHPPKFPTMSTGLSVSTAPMISPTTAAYPGPPPPYSYPSSGPSTTHPPPGSTYVSPTDPRRPGEDEKQQRQHNQTPQHMPQRQSLPSIHEALGNDNPLPYPPPPASAAVPSKPGHPVSASGPIPLARPTAEGPSGPPNPFMNGPSSTPFLRENPFAQRQPSQSGPSQPEGPRSSLASIHSQESRNPSIPSLSSGKSPTQSSKTGAPSISNSQGSTYEFSGPSSAGPMAVSPTGYGPYPPSATYPPQHQQPPPGPPQHVPYQAPPYDTRPGMGPVWSSNPAEAARIEEAQRGSRTNGVGPLHTESVKRHLEGYDVEASVNELADISVRTLEFTRHCATRVHQSNRSGPVMGTLPTLAEVDDMLQLQRRSADALARLRSAILSQERALAEQRAEQRAQRHSYKPENAYDEEHVPMYREEFKSGGGGSGSGGFAGGDAKKRRGKAAPPGRCHSCNRAETPEWRRGPDGARTLCNACGLHYAKLTRKMGASKASALGSNLRPKNGIDPRSPTHP</sequence>
<dbReference type="InterPro" id="IPR013088">
    <property type="entry name" value="Znf_NHR/GATA"/>
</dbReference>
<dbReference type="PROSITE" id="PS50114">
    <property type="entry name" value="GATA_ZN_FINGER_2"/>
    <property type="match status" value="1"/>
</dbReference>
<dbReference type="GO" id="GO:0043565">
    <property type="term" value="F:sequence-specific DNA binding"/>
    <property type="evidence" value="ECO:0007669"/>
    <property type="project" value="InterPro"/>
</dbReference>
<keyword evidence="5" id="KW-0804">Transcription</keyword>
<evidence type="ECO:0000256" key="4">
    <source>
        <dbReference type="ARBA" id="ARBA00023015"/>
    </source>
</evidence>
<gene>
    <name evidence="9" type="ORF">AJ80_08911</name>
</gene>
<dbReference type="EMBL" id="PDNA01000227">
    <property type="protein sequence ID" value="PGH02149.1"/>
    <property type="molecule type" value="Genomic_DNA"/>
</dbReference>
<feature type="compositionally biased region" description="Basic and acidic residues" evidence="7">
    <location>
        <begin position="125"/>
        <end position="136"/>
    </location>
</feature>
<feature type="compositionally biased region" description="Polar residues" evidence="7">
    <location>
        <begin position="138"/>
        <end position="153"/>
    </location>
</feature>
<dbReference type="GO" id="GO:0006355">
    <property type="term" value="P:regulation of DNA-templated transcription"/>
    <property type="evidence" value="ECO:0007669"/>
    <property type="project" value="InterPro"/>
</dbReference>
<feature type="compositionally biased region" description="Polar residues" evidence="7">
    <location>
        <begin position="242"/>
        <end position="289"/>
    </location>
</feature>
<evidence type="ECO:0000259" key="8">
    <source>
        <dbReference type="PROSITE" id="PS50114"/>
    </source>
</evidence>
<proteinExistence type="predicted"/>
<feature type="compositionally biased region" description="Polar residues" evidence="7">
    <location>
        <begin position="75"/>
        <end position="86"/>
    </location>
</feature>
<dbReference type="Gene3D" id="3.30.50.10">
    <property type="entry name" value="Erythroid Transcription Factor GATA-1, subunit A"/>
    <property type="match status" value="1"/>
</dbReference>
<name>A0A2B7WZU8_POLH7</name>
<dbReference type="OrthoDB" id="2162994at2759"/>
<evidence type="ECO:0000313" key="10">
    <source>
        <dbReference type="Proteomes" id="UP000224634"/>
    </source>
</evidence>
<dbReference type="AlphaFoldDB" id="A0A2B7WZU8"/>
<evidence type="ECO:0000256" key="2">
    <source>
        <dbReference type="ARBA" id="ARBA00022771"/>
    </source>
</evidence>
<evidence type="ECO:0000256" key="3">
    <source>
        <dbReference type="ARBA" id="ARBA00022833"/>
    </source>
</evidence>
<keyword evidence="2 6" id="KW-0863">Zinc-finger</keyword>
<evidence type="ECO:0000256" key="6">
    <source>
        <dbReference type="PROSITE-ProRule" id="PRU00094"/>
    </source>
</evidence>
<feature type="compositionally biased region" description="Polar residues" evidence="7">
    <location>
        <begin position="37"/>
        <end position="50"/>
    </location>
</feature>
<dbReference type="Proteomes" id="UP000224634">
    <property type="component" value="Unassembled WGS sequence"/>
</dbReference>
<evidence type="ECO:0000313" key="9">
    <source>
        <dbReference type="EMBL" id="PGH02149.1"/>
    </source>
</evidence>
<dbReference type="STRING" id="1447883.A0A2B7WZU8"/>
<reference evidence="9 10" key="1">
    <citation type="submission" date="2017-10" db="EMBL/GenBank/DDBJ databases">
        <title>Comparative genomics in systemic dimorphic fungi from Ajellomycetaceae.</title>
        <authorList>
            <person name="Munoz J.F."/>
            <person name="Mcewen J.G."/>
            <person name="Clay O.K."/>
            <person name="Cuomo C.A."/>
        </authorList>
    </citation>
    <scope>NUCLEOTIDE SEQUENCE [LARGE SCALE GENOMIC DNA]</scope>
    <source>
        <strain evidence="9 10">UAMH7299</strain>
    </source>
</reference>
<feature type="compositionally biased region" description="Pro residues" evidence="7">
    <location>
        <begin position="303"/>
        <end position="324"/>
    </location>
</feature>
<feature type="domain" description="GATA-type" evidence="8">
    <location>
        <begin position="514"/>
        <end position="544"/>
    </location>
</feature>
<evidence type="ECO:0000256" key="7">
    <source>
        <dbReference type="SAM" id="MobiDB-lite"/>
    </source>
</evidence>
<dbReference type="SMART" id="SM00401">
    <property type="entry name" value="ZnF_GATA"/>
    <property type="match status" value="1"/>
</dbReference>
<dbReference type="PROSITE" id="PS00344">
    <property type="entry name" value="GATA_ZN_FINGER_1"/>
    <property type="match status" value="1"/>
</dbReference>
<dbReference type="FunFam" id="3.30.50.10:FF:000043">
    <property type="entry name" value="Sexual development transcription factor NsdD"/>
    <property type="match status" value="1"/>
</dbReference>
<dbReference type="SUPFAM" id="SSF57716">
    <property type="entry name" value="Glucocorticoid receptor-like (DNA-binding domain)"/>
    <property type="match status" value="1"/>
</dbReference>
<comment type="caution">
    <text evidence="9">The sequence shown here is derived from an EMBL/GenBank/DDBJ whole genome shotgun (WGS) entry which is preliminary data.</text>
</comment>
<dbReference type="CDD" id="cd00202">
    <property type="entry name" value="ZnF_GATA"/>
    <property type="match status" value="1"/>
</dbReference>
<dbReference type="PANTHER" id="PTHR47172:SF24">
    <property type="entry name" value="GATA ZINC FINGER DOMAIN-CONTAINING PROTEIN 14-RELATED"/>
    <property type="match status" value="1"/>
</dbReference>
<feature type="region of interest" description="Disordered" evidence="7">
    <location>
        <begin position="1"/>
        <end position="344"/>
    </location>
</feature>
<keyword evidence="4" id="KW-0805">Transcription regulation</keyword>
<accession>A0A2B7WZU8</accession>
<keyword evidence="3" id="KW-0862">Zinc</keyword>
<dbReference type="GO" id="GO:0008270">
    <property type="term" value="F:zinc ion binding"/>
    <property type="evidence" value="ECO:0007669"/>
    <property type="project" value="UniProtKB-KW"/>
</dbReference>
<feature type="region of interest" description="Disordered" evidence="7">
    <location>
        <begin position="487"/>
        <end position="530"/>
    </location>
</feature>
<dbReference type="InterPro" id="IPR000679">
    <property type="entry name" value="Znf_GATA"/>
</dbReference>